<name>A0A1Z4MWS9_9CYAN</name>
<evidence type="ECO:0000256" key="11">
    <source>
        <dbReference type="PIRSR" id="PIRSR006246-2"/>
    </source>
</evidence>
<feature type="binding site" evidence="9 11">
    <location>
        <position position="72"/>
    </location>
    <ligand>
        <name>substrate</name>
    </ligand>
</feature>
<feature type="binding site" evidence="9 11">
    <location>
        <begin position="88"/>
        <end position="90"/>
    </location>
    <ligand>
        <name>substrate</name>
    </ligand>
</feature>
<evidence type="ECO:0000256" key="7">
    <source>
        <dbReference type="ARBA" id="ARBA00023270"/>
    </source>
</evidence>
<dbReference type="GO" id="GO:0005829">
    <property type="term" value="C:cytosol"/>
    <property type="evidence" value="ECO:0007669"/>
    <property type="project" value="TreeGrafter"/>
</dbReference>
<keyword evidence="7 9" id="KW-0704">Schiff base</keyword>
<feature type="active site" description="Proton donor" evidence="9 10">
    <location>
        <position position="73"/>
    </location>
</feature>
<keyword evidence="6 9" id="KW-0456">Lyase</keyword>
<dbReference type="NCBIfam" id="TIGR00223">
    <property type="entry name" value="panD"/>
    <property type="match status" value="1"/>
</dbReference>
<evidence type="ECO:0000256" key="5">
    <source>
        <dbReference type="ARBA" id="ARBA00023145"/>
    </source>
</evidence>
<evidence type="ECO:0000313" key="14">
    <source>
        <dbReference type="EMBL" id="BAY97928.1"/>
    </source>
</evidence>
<evidence type="ECO:0000256" key="13">
    <source>
        <dbReference type="PIRSR" id="PIRSR006246-5"/>
    </source>
</evidence>
<keyword evidence="2 9" id="KW-0566">Pantothenate biosynthesis</keyword>
<dbReference type="AlphaFoldDB" id="A0A1Z4MWS9"/>
<dbReference type="CDD" id="cd06919">
    <property type="entry name" value="Asp_decarbox"/>
    <property type="match status" value="1"/>
</dbReference>
<evidence type="ECO:0000256" key="8">
    <source>
        <dbReference type="ARBA" id="ARBA00023317"/>
    </source>
</evidence>
<dbReference type="GO" id="GO:0015940">
    <property type="term" value="P:pantothenate biosynthetic process"/>
    <property type="evidence" value="ECO:0007669"/>
    <property type="project" value="UniProtKB-UniRule"/>
</dbReference>
<dbReference type="HAMAP" id="MF_00446">
    <property type="entry name" value="PanD"/>
    <property type="match status" value="1"/>
</dbReference>
<dbReference type="PANTHER" id="PTHR21012">
    <property type="entry name" value="ASPARTATE 1-DECARBOXYLASE"/>
    <property type="match status" value="1"/>
</dbReference>
<keyword evidence="1 9" id="KW-0963">Cytoplasm</keyword>
<comment type="subcellular location">
    <subcellularLocation>
        <location evidence="9">Cytoplasm</location>
    </subcellularLocation>
</comment>
<comment type="catalytic activity">
    <reaction evidence="9">
        <text>L-aspartate + H(+) = beta-alanine + CO2</text>
        <dbReference type="Rhea" id="RHEA:19497"/>
        <dbReference type="ChEBI" id="CHEBI:15378"/>
        <dbReference type="ChEBI" id="CHEBI:16526"/>
        <dbReference type="ChEBI" id="CHEBI:29991"/>
        <dbReference type="ChEBI" id="CHEBI:57966"/>
        <dbReference type="EC" id="4.1.1.11"/>
    </reaction>
</comment>
<sequence length="142" mass="15603">MLTQNANIATAPLNQMQRTLLLAKIHNCTLTGANINYVGSISIDNILLQKSGILPYEQVQVVNSANGERFITYAIPAPAYSGIIELNGAAARLGIIGDRLIIMAYGQFTQEELQNYSPTVVIVDENNRLLEVRHYDDLLSKA</sequence>
<evidence type="ECO:0000256" key="9">
    <source>
        <dbReference type="HAMAP-Rule" id="MF_00446"/>
    </source>
</evidence>
<dbReference type="EMBL" id="AP018248">
    <property type="protein sequence ID" value="BAY97928.1"/>
    <property type="molecule type" value="Genomic_DNA"/>
</dbReference>
<feature type="chain" id="PRO_5011837697" description="Aspartate 1-decarboxylase alpha chain" evidence="9 13">
    <location>
        <begin position="40"/>
        <end position="142"/>
    </location>
</feature>
<feature type="chain" id="PRO_5011837695" description="Aspartate 1-decarboxylase beta chain" evidence="9 13">
    <location>
        <begin position="1"/>
        <end position="39"/>
    </location>
</feature>
<keyword evidence="4 9" id="KW-0068">Autocatalytic cleavage</keyword>
<keyword evidence="8 9" id="KW-0670">Pyruvate</keyword>
<feature type="active site" description="Schiff-base intermediate with substrate; via pyruvic acid" evidence="9 10">
    <location>
        <position position="40"/>
    </location>
</feature>
<gene>
    <name evidence="9" type="primary">panD</name>
    <name evidence="14" type="ORF">NIES37_18760</name>
</gene>
<dbReference type="Gene3D" id="2.40.40.20">
    <property type="match status" value="1"/>
</dbReference>
<comment type="similarity">
    <text evidence="9">Belongs to the PanD family.</text>
</comment>
<keyword evidence="5 9" id="KW-0865">Zymogen</keyword>
<evidence type="ECO:0000256" key="2">
    <source>
        <dbReference type="ARBA" id="ARBA00022655"/>
    </source>
</evidence>
<accession>A0A1Z4MWS9</accession>
<comment type="PTM">
    <text evidence="9 12">Is synthesized initially as an inactive proenzyme, which is activated by self-cleavage at a specific serine bond to produce a beta-subunit with a hydroxyl group at its C-terminus and an alpha-subunit with a pyruvoyl group at its N-terminus.</text>
</comment>
<dbReference type="GO" id="GO:0006523">
    <property type="term" value="P:alanine biosynthetic process"/>
    <property type="evidence" value="ECO:0007669"/>
    <property type="project" value="InterPro"/>
</dbReference>
<dbReference type="PIRSF" id="PIRSF006246">
    <property type="entry name" value="Asp_decarbox"/>
    <property type="match status" value="1"/>
</dbReference>
<evidence type="ECO:0000256" key="4">
    <source>
        <dbReference type="ARBA" id="ARBA00022813"/>
    </source>
</evidence>
<organism evidence="14 15">
    <name type="scientific">Tolypothrix tenuis PCC 7101</name>
    <dbReference type="NCBI Taxonomy" id="231146"/>
    <lineage>
        <taxon>Bacteria</taxon>
        <taxon>Bacillati</taxon>
        <taxon>Cyanobacteriota</taxon>
        <taxon>Cyanophyceae</taxon>
        <taxon>Nostocales</taxon>
        <taxon>Tolypothrichaceae</taxon>
        <taxon>Tolypothrix</taxon>
    </lineage>
</organism>
<comment type="pathway">
    <text evidence="9">Cofactor biosynthesis; (R)-pantothenate biosynthesis; beta-alanine from L-aspartate: step 1/1.</text>
</comment>
<evidence type="ECO:0000256" key="6">
    <source>
        <dbReference type="ARBA" id="ARBA00023239"/>
    </source>
</evidence>
<comment type="function">
    <text evidence="9">Catalyzes the pyruvoyl-dependent decarboxylation of aspartate to produce beta-alanine.</text>
</comment>
<dbReference type="InterPro" id="IPR009010">
    <property type="entry name" value="Asp_de-COase-like_dom_sf"/>
</dbReference>
<keyword evidence="3 9" id="KW-0210">Decarboxylase</keyword>
<keyword evidence="15" id="KW-1185">Reference proteome</keyword>
<dbReference type="UniPathway" id="UPA00028">
    <property type="reaction ID" value="UER00002"/>
</dbReference>
<evidence type="ECO:0000256" key="10">
    <source>
        <dbReference type="PIRSR" id="PIRSR006246-1"/>
    </source>
</evidence>
<comment type="subunit">
    <text evidence="9">Heterooctamer of four alpha and four beta subunits.</text>
</comment>
<comment type="cofactor">
    <cofactor evidence="9 10">
        <name>pyruvate</name>
        <dbReference type="ChEBI" id="CHEBI:15361"/>
    </cofactor>
    <text evidence="9 10">Binds 1 pyruvoyl group covalently per subunit.</text>
</comment>
<reference evidence="14 15" key="1">
    <citation type="submission" date="2017-06" db="EMBL/GenBank/DDBJ databases">
        <title>Genome sequencing of cyanobaciteial culture collection at National Institute for Environmental Studies (NIES).</title>
        <authorList>
            <person name="Hirose Y."/>
            <person name="Shimura Y."/>
            <person name="Fujisawa T."/>
            <person name="Nakamura Y."/>
            <person name="Kawachi M."/>
        </authorList>
    </citation>
    <scope>NUCLEOTIDE SEQUENCE [LARGE SCALE GENOMIC DNA]</scope>
    <source>
        <strain evidence="14 15">NIES-37</strain>
    </source>
</reference>
<dbReference type="InterPro" id="IPR003190">
    <property type="entry name" value="Asp_decarbox"/>
</dbReference>
<evidence type="ECO:0000256" key="3">
    <source>
        <dbReference type="ARBA" id="ARBA00022793"/>
    </source>
</evidence>
<evidence type="ECO:0000256" key="1">
    <source>
        <dbReference type="ARBA" id="ARBA00022490"/>
    </source>
</evidence>
<dbReference type="Pfam" id="PF02261">
    <property type="entry name" value="Asp_decarbox"/>
    <property type="match status" value="1"/>
</dbReference>
<feature type="modified residue" description="Pyruvic acid (Ser)" evidence="9 12">
    <location>
        <position position="40"/>
    </location>
</feature>
<dbReference type="GO" id="GO:0004068">
    <property type="term" value="F:aspartate 1-decarboxylase activity"/>
    <property type="evidence" value="ECO:0007669"/>
    <property type="project" value="UniProtKB-UniRule"/>
</dbReference>
<protein>
    <recommendedName>
        <fullName evidence="9">Aspartate 1-decarboxylase</fullName>
        <ecNumber evidence="9">4.1.1.11</ecNumber>
    </recommendedName>
    <alternativeName>
        <fullName evidence="9">Aspartate alpha-decarboxylase</fullName>
    </alternativeName>
    <component>
        <recommendedName>
            <fullName evidence="9">Aspartate 1-decarboxylase beta chain</fullName>
        </recommendedName>
    </component>
    <component>
        <recommendedName>
            <fullName evidence="9">Aspartate 1-decarboxylase alpha chain</fullName>
        </recommendedName>
    </component>
</protein>
<evidence type="ECO:0000256" key="12">
    <source>
        <dbReference type="PIRSR" id="PIRSR006246-3"/>
    </source>
</evidence>
<dbReference type="PANTHER" id="PTHR21012:SF0">
    <property type="entry name" value="ASPARTATE 1-DECARBOXYLASE"/>
    <property type="match status" value="1"/>
</dbReference>
<evidence type="ECO:0000313" key="15">
    <source>
        <dbReference type="Proteomes" id="UP000218785"/>
    </source>
</evidence>
<dbReference type="SUPFAM" id="SSF50692">
    <property type="entry name" value="ADC-like"/>
    <property type="match status" value="1"/>
</dbReference>
<dbReference type="EC" id="4.1.1.11" evidence="9"/>
<dbReference type="Proteomes" id="UP000218785">
    <property type="component" value="Chromosome"/>
</dbReference>
<dbReference type="KEGG" id="ttq:NIES37_18760"/>
<proteinExistence type="inferred from homology"/>